<sequence length="280" mass="30920">MTASLSPAATQVLTSLLESRTGQQIEPTRVWRIGTALKPLLRELGLDGFDQLVAALVGPNAASLADRVVDALLNQETSFFRDALVIESVATAIEQLDTAEPLRRVRVWSAGCSTGQEIYSLAMTLLDRGNFRSASLPDMLASDVSAATVARARSGQFSQFEVQRGLPVRTLMRWFEPAGETWRIRQEITRAVKFRQHDLVDGPMPPGLFDIVMCRNVLLYFPQAVREKVLDRLARAIRPDGLLVLGAGETVLGLSDAFAPCQRFRGLYRRQADARFTFAA</sequence>
<dbReference type="PROSITE" id="PS50123">
    <property type="entry name" value="CHER"/>
    <property type="match status" value="1"/>
</dbReference>
<name>A0A396RSJ7_9SPHN</name>
<dbReference type="Proteomes" id="UP000266693">
    <property type="component" value="Unassembled WGS sequence"/>
</dbReference>
<keyword evidence="2" id="KW-0808">Transferase</keyword>
<evidence type="ECO:0000259" key="1">
    <source>
        <dbReference type="PROSITE" id="PS50123"/>
    </source>
</evidence>
<gene>
    <name evidence="2" type="ORF">D1610_15480</name>
</gene>
<reference evidence="2 3" key="1">
    <citation type="submission" date="2018-08" db="EMBL/GenBank/DDBJ databases">
        <title>The multiple taxonomic identification of Sphingomonas gilva.</title>
        <authorList>
            <person name="Zhu D."/>
            <person name="Zheng S."/>
        </authorList>
    </citation>
    <scope>NUCLEOTIDE SEQUENCE [LARGE SCALE GENOMIC DNA]</scope>
    <source>
        <strain evidence="2 3">ZDH117</strain>
    </source>
</reference>
<proteinExistence type="predicted"/>
<dbReference type="EMBL" id="QWLV01000009">
    <property type="protein sequence ID" value="RHW16561.1"/>
    <property type="molecule type" value="Genomic_DNA"/>
</dbReference>
<dbReference type="AlphaFoldDB" id="A0A396RSJ7"/>
<evidence type="ECO:0000313" key="3">
    <source>
        <dbReference type="Proteomes" id="UP000266693"/>
    </source>
</evidence>
<evidence type="ECO:0000313" key="2">
    <source>
        <dbReference type="EMBL" id="RHW16561.1"/>
    </source>
</evidence>
<accession>A0A396RSJ7</accession>
<dbReference type="InterPro" id="IPR000780">
    <property type="entry name" value="CheR_MeTrfase"/>
</dbReference>
<feature type="domain" description="CheR-type methyltransferase" evidence="1">
    <location>
        <begin position="1"/>
        <end position="265"/>
    </location>
</feature>
<dbReference type="SUPFAM" id="SSF53335">
    <property type="entry name" value="S-adenosyl-L-methionine-dependent methyltransferases"/>
    <property type="match status" value="1"/>
</dbReference>
<dbReference type="OrthoDB" id="9816309at2"/>
<comment type="caution">
    <text evidence="2">The sequence shown here is derived from an EMBL/GenBank/DDBJ whole genome shotgun (WGS) entry which is preliminary data.</text>
</comment>
<dbReference type="InterPro" id="IPR022642">
    <property type="entry name" value="CheR_C"/>
</dbReference>
<keyword evidence="2" id="KW-0489">Methyltransferase</keyword>
<dbReference type="CDD" id="cd02440">
    <property type="entry name" value="AdoMet_MTases"/>
    <property type="match status" value="1"/>
</dbReference>
<dbReference type="GO" id="GO:0032259">
    <property type="term" value="P:methylation"/>
    <property type="evidence" value="ECO:0007669"/>
    <property type="project" value="UniProtKB-KW"/>
</dbReference>
<keyword evidence="3" id="KW-1185">Reference proteome</keyword>
<dbReference type="Gene3D" id="3.40.50.150">
    <property type="entry name" value="Vaccinia Virus protein VP39"/>
    <property type="match status" value="1"/>
</dbReference>
<dbReference type="GO" id="GO:0008757">
    <property type="term" value="F:S-adenosylmethionine-dependent methyltransferase activity"/>
    <property type="evidence" value="ECO:0007669"/>
    <property type="project" value="InterPro"/>
</dbReference>
<organism evidence="2 3">
    <name type="scientific">Sphingomonas gilva</name>
    <dbReference type="NCBI Taxonomy" id="2305907"/>
    <lineage>
        <taxon>Bacteria</taxon>
        <taxon>Pseudomonadati</taxon>
        <taxon>Pseudomonadota</taxon>
        <taxon>Alphaproteobacteria</taxon>
        <taxon>Sphingomonadales</taxon>
        <taxon>Sphingomonadaceae</taxon>
        <taxon>Sphingomonas</taxon>
    </lineage>
</organism>
<dbReference type="PRINTS" id="PR00996">
    <property type="entry name" value="CHERMTFRASE"/>
</dbReference>
<dbReference type="PANTHER" id="PTHR24422:SF21">
    <property type="entry name" value="CHEMOTAXIS PROTEIN METHYLTRANSFERASE 1"/>
    <property type="match status" value="1"/>
</dbReference>
<dbReference type="InterPro" id="IPR050903">
    <property type="entry name" value="Bact_Chemotaxis_MeTrfase"/>
</dbReference>
<dbReference type="Pfam" id="PF01739">
    <property type="entry name" value="CheR"/>
    <property type="match status" value="1"/>
</dbReference>
<dbReference type="SMART" id="SM00138">
    <property type="entry name" value="MeTrc"/>
    <property type="match status" value="1"/>
</dbReference>
<protein>
    <submittedName>
        <fullName evidence="2">Protein-glutamate O-methyltransferase CheR</fullName>
    </submittedName>
</protein>
<dbReference type="PANTHER" id="PTHR24422">
    <property type="entry name" value="CHEMOTAXIS PROTEIN METHYLTRANSFERASE"/>
    <property type="match status" value="1"/>
</dbReference>
<dbReference type="InterPro" id="IPR029063">
    <property type="entry name" value="SAM-dependent_MTases_sf"/>
</dbReference>